<feature type="transmembrane region" description="Helical" evidence="6">
    <location>
        <begin position="282"/>
        <end position="304"/>
    </location>
</feature>
<accession>A0A1F7J0R7</accession>
<evidence type="ECO:0000313" key="7">
    <source>
        <dbReference type="EMBL" id="OGK49209.1"/>
    </source>
</evidence>
<dbReference type="AlphaFoldDB" id="A0A1F7J0R7"/>
<evidence type="ECO:0000256" key="4">
    <source>
        <dbReference type="ARBA" id="ARBA00022989"/>
    </source>
</evidence>
<feature type="transmembrane region" description="Helical" evidence="6">
    <location>
        <begin position="45"/>
        <end position="65"/>
    </location>
</feature>
<feature type="transmembrane region" description="Helical" evidence="6">
    <location>
        <begin position="150"/>
        <end position="168"/>
    </location>
</feature>
<feature type="transmembrane region" description="Helical" evidence="6">
    <location>
        <begin position="351"/>
        <end position="371"/>
    </location>
</feature>
<dbReference type="GO" id="GO:0005886">
    <property type="term" value="C:plasma membrane"/>
    <property type="evidence" value="ECO:0007669"/>
    <property type="project" value="TreeGrafter"/>
</dbReference>
<name>A0A1F7J0R7_9BACT</name>
<dbReference type="Proteomes" id="UP000177141">
    <property type="component" value="Unassembled WGS sequence"/>
</dbReference>
<feature type="transmembrane region" description="Helical" evidence="6">
    <location>
        <begin position="325"/>
        <end position="345"/>
    </location>
</feature>
<evidence type="ECO:0000256" key="2">
    <source>
        <dbReference type="ARBA" id="ARBA00022448"/>
    </source>
</evidence>
<dbReference type="STRING" id="1802061.A3A93_00375"/>
<dbReference type="PANTHER" id="PTHR11706:SF33">
    <property type="entry name" value="NATURAL RESISTANCE-ASSOCIATED MACROPHAGE PROTEIN 2"/>
    <property type="match status" value="1"/>
</dbReference>
<gene>
    <name evidence="7" type="ORF">A3A93_00375</name>
</gene>
<dbReference type="GO" id="GO:0015086">
    <property type="term" value="F:cadmium ion transmembrane transporter activity"/>
    <property type="evidence" value="ECO:0007669"/>
    <property type="project" value="TreeGrafter"/>
</dbReference>
<evidence type="ECO:0000256" key="5">
    <source>
        <dbReference type="ARBA" id="ARBA00023136"/>
    </source>
</evidence>
<organism evidence="7 8">
    <name type="scientific">Candidatus Roizmanbacteria bacterium RIFCSPLOWO2_01_FULL_38_12</name>
    <dbReference type="NCBI Taxonomy" id="1802061"/>
    <lineage>
        <taxon>Bacteria</taxon>
        <taxon>Candidatus Roizmaniibacteriota</taxon>
    </lineage>
</organism>
<keyword evidence="2" id="KW-0813">Transport</keyword>
<comment type="subcellular location">
    <subcellularLocation>
        <location evidence="1">Membrane</location>
        <topology evidence="1">Multi-pass membrane protein</topology>
    </subcellularLocation>
</comment>
<feature type="transmembrane region" description="Helical" evidence="6">
    <location>
        <begin position="232"/>
        <end position="256"/>
    </location>
</feature>
<keyword evidence="3 6" id="KW-0812">Transmembrane</keyword>
<dbReference type="GO" id="GO:0034755">
    <property type="term" value="P:iron ion transmembrane transport"/>
    <property type="evidence" value="ECO:0007669"/>
    <property type="project" value="TreeGrafter"/>
</dbReference>
<feature type="transmembrane region" description="Helical" evidence="6">
    <location>
        <begin position="119"/>
        <end position="138"/>
    </location>
</feature>
<dbReference type="InterPro" id="IPR001046">
    <property type="entry name" value="NRAMP_fam"/>
</dbReference>
<dbReference type="GO" id="GO:0005384">
    <property type="term" value="F:manganese ion transmembrane transporter activity"/>
    <property type="evidence" value="ECO:0007669"/>
    <property type="project" value="TreeGrafter"/>
</dbReference>
<dbReference type="EMBL" id="MGAL01000003">
    <property type="protein sequence ID" value="OGK49209.1"/>
    <property type="molecule type" value="Genomic_DNA"/>
</dbReference>
<evidence type="ECO:0000313" key="8">
    <source>
        <dbReference type="Proteomes" id="UP000177141"/>
    </source>
</evidence>
<feature type="transmembrane region" description="Helical" evidence="6">
    <location>
        <begin position="391"/>
        <end position="412"/>
    </location>
</feature>
<comment type="caution">
    <text evidence="7">The sequence shown here is derived from an EMBL/GenBank/DDBJ whole genome shotgun (WGS) entry which is preliminary data.</text>
</comment>
<dbReference type="Pfam" id="PF01566">
    <property type="entry name" value="Nramp"/>
    <property type="match status" value="1"/>
</dbReference>
<feature type="transmembrane region" description="Helical" evidence="6">
    <location>
        <begin position="86"/>
        <end position="113"/>
    </location>
</feature>
<proteinExistence type="predicted"/>
<feature type="transmembrane region" description="Helical" evidence="6">
    <location>
        <begin position="191"/>
        <end position="211"/>
    </location>
</feature>
<evidence type="ECO:0000256" key="6">
    <source>
        <dbReference type="SAM" id="Phobius"/>
    </source>
</evidence>
<protein>
    <recommendedName>
        <fullName evidence="9">Mn transporter</fullName>
    </recommendedName>
</protein>
<sequence length="413" mass="46004">MRFFYYSVRRNLFLFLAVFGPATITAISDNDAAGVATYSLAGAKFGYSILFVLFFVTILLAITQEMGVRIAVVTKKGLGDLIRERYGLRIAVFVFLILLIANMGSIVANFAALKATSHMFNLPTIPFLISIVVLSFFFITKGNYAVNQKIFLIGVLLYFAYIFSALRAKPDWGAAFTNLIIPKDLHFSRDYVFASIAVLGTTITPWGQFFIQSYVNDKKISLKSLKLAQIETYFGAFLTDFFSFFMIVATAATLFIHKIPLVSGETAAMAIRPFAGEFAGTLFGLGLLNAGIMGVIIISLSTAYAFSEFFGYEGSLDSPFDRGKLFYGIFLFQMILAMSIVMLPSVSLFQIVFYTQSLNTILLPIILFFLIRIANLKHVMGEYTNSKIYNFFSIFSVILIISATIFTFVSAFF</sequence>
<keyword evidence="4 6" id="KW-1133">Transmembrane helix</keyword>
<evidence type="ECO:0000256" key="1">
    <source>
        <dbReference type="ARBA" id="ARBA00004141"/>
    </source>
</evidence>
<evidence type="ECO:0000256" key="3">
    <source>
        <dbReference type="ARBA" id="ARBA00022692"/>
    </source>
</evidence>
<dbReference type="PANTHER" id="PTHR11706">
    <property type="entry name" value="SOLUTE CARRIER PROTEIN FAMILY 11 MEMBER"/>
    <property type="match status" value="1"/>
</dbReference>
<evidence type="ECO:0008006" key="9">
    <source>
        <dbReference type="Google" id="ProtNLM"/>
    </source>
</evidence>
<keyword evidence="5 6" id="KW-0472">Membrane</keyword>
<reference evidence="7 8" key="1">
    <citation type="journal article" date="2016" name="Nat. Commun.">
        <title>Thousands of microbial genomes shed light on interconnected biogeochemical processes in an aquifer system.</title>
        <authorList>
            <person name="Anantharaman K."/>
            <person name="Brown C.T."/>
            <person name="Hug L.A."/>
            <person name="Sharon I."/>
            <person name="Castelle C.J."/>
            <person name="Probst A.J."/>
            <person name="Thomas B.C."/>
            <person name="Singh A."/>
            <person name="Wilkins M.J."/>
            <person name="Karaoz U."/>
            <person name="Brodie E.L."/>
            <person name="Williams K.H."/>
            <person name="Hubbard S.S."/>
            <person name="Banfield J.F."/>
        </authorList>
    </citation>
    <scope>NUCLEOTIDE SEQUENCE [LARGE SCALE GENOMIC DNA]</scope>
</reference>